<dbReference type="EMBL" id="JACXVP010000011">
    <property type="protein sequence ID" value="KAG5575621.1"/>
    <property type="molecule type" value="Genomic_DNA"/>
</dbReference>
<dbReference type="AlphaFoldDB" id="A0A9J5WJM7"/>
<name>A0A9J5WJM7_SOLCO</name>
<feature type="transmembrane region" description="Helical" evidence="1">
    <location>
        <begin position="6"/>
        <end position="25"/>
    </location>
</feature>
<evidence type="ECO:0000313" key="2">
    <source>
        <dbReference type="EMBL" id="KAG5575621.1"/>
    </source>
</evidence>
<protein>
    <submittedName>
        <fullName evidence="2">Uncharacterized protein</fullName>
    </submittedName>
</protein>
<accession>A0A9J5WJM7</accession>
<sequence>MKVVATNYFLLLKIIFLLCSIVLVAEARIGKREIESNEAYTSGTKLFKMEVDDSIVIDYTPSHTSPATPTPWPYKTID</sequence>
<gene>
    <name evidence="2" type="ORF">H5410_055755</name>
</gene>
<evidence type="ECO:0000313" key="3">
    <source>
        <dbReference type="Proteomes" id="UP000824120"/>
    </source>
</evidence>
<comment type="caution">
    <text evidence="2">The sequence shown here is derived from an EMBL/GenBank/DDBJ whole genome shotgun (WGS) entry which is preliminary data.</text>
</comment>
<evidence type="ECO:0000256" key="1">
    <source>
        <dbReference type="SAM" id="Phobius"/>
    </source>
</evidence>
<keyword evidence="1" id="KW-0472">Membrane</keyword>
<reference evidence="2 3" key="1">
    <citation type="submission" date="2020-09" db="EMBL/GenBank/DDBJ databases">
        <title>De no assembly of potato wild relative species, Solanum commersonii.</title>
        <authorList>
            <person name="Cho K."/>
        </authorList>
    </citation>
    <scope>NUCLEOTIDE SEQUENCE [LARGE SCALE GENOMIC DNA]</scope>
    <source>
        <strain evidence="2">LZ3.2</strain>
        <tissue evidence="2">Leaf</tissue>
    </source>
</reference>
<proteinExistence type="predicted"/>
<organism evidence="2 3">
    <name type="scientific">Solanum commersonii</name>
    <name type="common">Commerson's wild potato</name>
    <name type="synonym">Commerson's nightshade</name>
    <dbReference type="NCBI Taxonomy" id="4109"/>
    <lineage>
        <taxon>Eukaryota</taxon>
        <taxon>Viridiplantae</taxon>
        <taxon>Streptophyta</taxon>
        <taxon>Embryophyta</taxon>
        <taxon>Tracheophyta</taxon>
        <taxon>Spermatophyta</taxon>
        <taxon>Magnoliopsida</taxon>
        <taxon>eudicotyledons</taxon>
        <taxon>Gunneridae</taxon>
        <taxon>Pentapetalae</taxon>
        <taxon>asterids</taxon>
        <taxon>lamiids</taxon>
        <taxon>Solanales</taxon>
        <taxon>Solanaceae</taxon>
        <taxon>Solanoideae</taxon>
        <taxon>Solaneae</taxon>
        <taxon>Solanum</taxon>
    </lineage>
</organism>
<keyword evidence="1" id="KW-1133">Transmembrane helix</keyword>
<keyword evidence="1" id="KW-0812">Transmembrane</keyword>
<dbReference type="Proteomes" id="UP000824120">
    <property type="component" value="Chromosome 11"/>
</dbReference>
<keyword evidence="3" id="KW-1185">Reference proteome</keyword>